<feature type="region of interest" description="Disordered" evidence="2">
    <location>
        <begin position="66"/>
        <end position="163"/>
    </location>
</feature>
<feature type="domain" description="CCHC-type" evidence="3">
    <location>
        <begin position="127"/>
        <end position="142"/>
    </location>
</feature>
<evidence type="ECO:0000313" key="4">
    <source>
        <dbReference type="EnsemblPlants" id="TuG1812G0100001413.01.T01.cds367382"/>
    </source>
</evidence>
<keyword evidence="1" id="KW-0863">Zinc-finger</keyword>
<dbReference type="PANTHER" id="PTHR35046">
    <property type="entry name" value="ZINC KNUCKLE (CCHC-TYPE) FAMILY PROTEIN"/>
    <property type="match status" value="1"/>
</dbReference>
<feature type="compositionally biased region" description="Low complexity" evidence="2">
    <location>
        <begin position="104"/>
        <end position="119"/>
    </location>
</feature>
<dbReference type="GO" id="GO:0003676">
    <property type="term" value="F:nucleic acid binding"/>
    <property type="evidence" value="ECO:0007669"/>
    <property type="project" value="InterPro"/>
</dbReference>
<organism evidence="4 5">
    <name type="scientific">Triticum urartu</name>
    <name type="common">Red wild einkorn</name>
    <name type="synonym">Crithodium urartu</name>
    <dbReference type="NCBI Taxonomy" id="4572"/>
    <lineage>
        <taxon>Eukaryota</taxon>
        <taxon>Viridiplantae</taxon>
        <taxon>Streptophyta</taxon>
        <taxon>Embryophyta</taxon>
        <taxon>Tracheophyta</taxon>
        <taxon>Spermatophyta</taxon>
        <taxon>Magnoliopsida</taxon>
        <taxon>Liliopsida</taxon>
        <taxon>Poales</taxon>
        <taxon>Poaceae</taxon>
        <taxon>BOP clade</taxon>
        <taxon>Pooideae</taxon>
        <taxon>Triticodae</taxon>
        <taxon>Triticeae</taxon>
        <taxon>Triticinae</taxon>
        <taxon>Triticum</taxon>
    </lineage>
</organism>
<dbReference type="PROSITE" id="PS50158">
    <property type="entry name" value="ZF_CCHC"/>
    <property type="match status" value="1"/>
</dbReference>
<dbReference type="PANTHER" id="PTHR35046:SF9">
    <property type="entry name" value="RNA-DIRECTED DNA POLYMERASE"/>
    <property type="match status" value="1"/>
</dbReference>
<name>A0A8R7NZU4_TRIUA</name>
<evidence type="ECO:0000256" key="1">
    <source>
        <dbReference type="PROSITE-ProRule" id="PRU00047"/>
    </source>
</evidence>
<keyword evidence="5" id="KW-1185">Reference proteome</keyword>
<sequence length="163" mass="18318">MELIMQHARVREEPEQTMQRFLSGLNYNIKRIVRLHQYYDMTDLLHQAREAELQVAEDAKFTSRTIASRGRFTPRTTPGMEPTPSSTSVFHGNTSSKSDSVISNAKKPAQPAASAADSTARNRDMSCHTCGGRGHFKRDCPNKKVMLINEDTKEYETGDDADP</sequence>
<keyword evidence="1" id="KW-0862">Zinc</keyword>
<dbReference type="EnsemblPlants" id="TuG1812G0100001413.01.T01">
    <property type="protein sequence ID" value="TuG1812G0100001413.01.T01.cds367382"/>
    <property type="gene ID" value="TuG1812G0100001413.01"/>
</dbReference>
<dbReference type="SMART" id="SM00343">
    <property type="entry name" value="ZnF_C2HC"/>
    <property type="match status" value="1"/>
</dbReference>
<evidence type="ECO:0000256" key="2">
    <source>
        <dbReference type="SAM" id="MobiDB-lite"/>
    </source>
</evidence>
<reference evidence="4" key="3">
    <citation type="submission" date="2022-06" db="UniProtKB">
        <authorList>
            <consortium name="EnsemblPlants"/>
        </authorList>
    </citation>
    <scope>IDENTIFICATION</scope>
</reference>
<dbReference type="InterPro" id="IPR036875">
    <property type="entry name" value="Znf_CCHC_sf"/>
</dbReference>
<evidence type="ECO:0000259" key="3">
    <source>
        <dbReference type="PROSITE" id="PS50158"/>
    </source>
</evidence>
<dbReference type="Proteomes" id="UP000015106">
    <property type="component" value="Chromosome 1"/>
</dbReference>
<proteinExistence type="predicted"/>
<evidence type="ECO:0000313" key="5">
    <source>
        <dbReference type="Proteomes" id="UP000015106"/>
    </source>
</evidence>
<dbReference type="Gramene" id="TuG1812G0100001413.01.T01">
    <property type="protein sequence ID" value="TuG1812G0100001413.01.T01.cds367382"/>
    <property type="gene ID" value="TuG1812G0100001413.01"/>
</dbReference>
<reference evidence="4" key="2">
    <citation type="submission" date="2018-03" db="EMBL/GenBank/DDBJ databases">
        <title>The Triticum urartu genome reveals the dynamic nature of wheat genome evolution.</title>
        <authorList>
            <person name="Ling H."/>
            <person name="Ma B."/>
            <person name="Shi X."/>
            <person name="Liu H."/>
            <person name="Dong L."/>
            <person name="Sun H."/>
            <person name="Cao Y."/>
            <person name="Gao Q."/>
            <person name="Zheng S."/>
            <person name="Li Y."/>
            <person name="Yu Y."/>
            <person name="Du H."/>
            <person name="Qi M."/>
            <person name="Li Y."/>
            <person name="Yu H."/>
            <person name="Cui Y."/>
            <person name="Wang N."/>
            <person name="Chen C."/>
            <person name="Wu H."/>
            <person name="Zhao Y."/>
            <person name="Zhang J."/>
            <person name="Li Y."/>
            <person name="Zhou W."/>
            <person name="Zhang B."/>
            <person name="Hu W."/>
            <person name="Eijk M."/>
            <person name="Tang J."/>
            <person name="Witsenboer H."/>
            <person name="Zhao S."/>
            <person name="Li Z."/>
            <person name="Zhang A."/>
            <person name="Wang D."/>
            <person name="Liang C."/>
        </authorList>
    </citation>
    <scope>NUCLEOTIDE SEQUENCE [LARGE SCALE GENOMIC DNA]</scope>
    <source>
        <strain evidence="4">cv. G1812</strain>
    </source>
</reference>
<dbReference type="AlphaFoldDB" id="A0A8R7NZU4"/>
<dbReference type="SUPFAM" id="SSF57756">
    <property type="entry name" value="Retrovirus zinc finger-like domains"/>
    <property type="match status" value="1"/>
</dbReference>
<dbReference type="Pfam" id="PF00098">
    <property type="entry name" value="zf-CCHC"/>
    <property type="match status" value="1"/>
</dbReference>
<dbReference type="Gene3D" id="4.10.60.10">
    <property type="entry name" value="Zinc finger, CCHC-type"/>
    <property type="match status" value="1"/>
</dbReference>
<reference evidence="5" key="1">
    <citation type="journal article" date="2013" name="Nature">
        <title>Draft genome of the wheat A-genome progenitor Triticum urartu.</title>
        <authorList>
            <person name="Ling H.Q."/>
            <person name="Zhao S."/>
            <person name="Liu D."/>
            <person name="Wang J."/>
            <person name="Sun H."/>
            <person name="Zhang C."/>
            <person name="Fan H."/>
            <person name="Li D."/>
            <person name="Dong L."/>
            <person name="Tao Y."/>
            <person name="Gao C."/>
            <person name="Wu H."/>
            <person name="Li Y."/>
            <person name="Cui Y."/>
            <person name="Guo X."/>
            <person name="Zheng S."/>
            <person name="Wang B."/>
            <person name="Yu K."/>
            <person name="Liang Q."/>
            <person name="Yang W."/>
            <person name="Lou X."/>
            <person name="Chen J."/>
            <person name="Feng M."/>
            <person name="Jian J."/>
            <person name="Zhang X."/>
            <person name="Luo G."/>
            <person name="Jiang Y."/>
            <person name="Liu J."/>
            <person name="Wang Z."/>
            <person name="Sha Y."/>
            <person name="Zhang B."/>
            <person name="Wu H."/>
            <person name="Tang D."/>
            <person name="Shen Q."/>
            <person name="Xue P."/>
            <person name="Zou S."/>
            <person name="Wang X."/>
            <person name="Liu X."/>
            <person name="Wang F."/>
            <person name="Yang Y."/>
            <person name="An X."/>
            <person name="Dong Z."/>
            <person name="Zhang K."/>
            <person name="Zhang X."/>
            <person name="Luo M.C."/>
            <person name="Dvorak J."/>
            <person name="Tong Y."/>
            <person name="Wang J."/>
            <person name="Yang H."/>
            <person name="Li Z."/>
            <person name="Wang D."/>
            <person name="Zhang A."/>
            <person name="Wang J."/>
        </authorList>
    </citation>
    <scope>NUCLEOTIDE SEQUENCE</scope>
    <source>
        <strain evidence="5">cv. G1812</strain>
    </source>
</reference>
<protein>
    <recommendedName>
        <fullName evidence="3">CCHC-type domain-containing protein</fullName>
    </recommendedName>
</protein>
<feature type="compositionally biased region" description="Polar residues" evidence="2">
    <location>
        <begin position="83"/>
        <end position="103"/>
    </location>
</feature>
<dbReference type="GO" id="GO:0008270">
    <property type="term" value="F:zinc ion binding"/>
    <property type="evidence" value="ECO:0007669"/>
    <property type="project" value="UniProtKB-KW"/>
</dbReference>
<keyword evidence="1" id="KW-0479">Metal-binding</keyword>
<dbReference type="InterPro" id="IPR001878">
    <property type="entry name" value="Znf_CCHC"/>
</dbReference>
<accession>A0A8R7NZU4</accession>